<dbReference type="PANTHER" id="PTHR42767">
    <property type="entry name" value="ENDO-BETA-1,6-GALACTANASE"/>
    <property type="match status" value="1"/>
</dbReference>
<dbReference type="InterPro" id="IPR013780">
    <property type="entry name" value="Glyco_hydro_b"/>
</dbReference>
<dbReference type="Proteomes" id="UP001648503">
    <property type="component" value="Unassembled WGS sequence"/>
</dbReference>
<dbReference type="EMBL" id="JAFCIX010000362">
    <property type="protein sequence ID" value="KAH6593064.1"/>
    <property type="molecule type" value="Genomic_DNA"/>
</dbReference>
<organism evidence="3 4">
    <name type="scientific">Batrachochytrium salamandrivorans</name>
    <dbReference type="NCBI Taxonomy" id="1357716"/>
    <lineage>
        <taxon>Eukaryota</taxon>
        <taxon>Fungi</taxon>
        <taxon>Fungi incertae sedis</taxon>
        <taxon>Chytridiomycota</taxon>
        <taxon>Chytridiomycota incertae sedis</taxon>
        <taxon>Chytridiomycetes</taxon>
        <taxon>Rhizophydiales</taxon>
        <taxon>Rhizophydiales incertae sedis</taxon>
        <taxon>Batrachochytrium</taxon>
    </lineage>
</organism>
<protein>
    <recommendedName>
        <fullName evidence="2">Endo-beta-1,6-galactanase-like domain-containing protein</fullName>
    </recommendedName>
</protein>
<name>A0ABQ8F9E0_9FUNG</name>
<reference evidence="3 4" key="1">
    <citation type="submission" date="2021-02" db="EMBL/GenBank/DDBJ databases">
        <title>Variation within the Batrachochytrium salamandrivorans European outbreak.</title>
        <authorList>
            <person name="Kelly M."/>
            <person name="Pasmans F."/>
            <person name="Shea T.P."/>
            <person name="Munoz J.F."/>
            <person name="Carranza S."/>
            <person name="Cuomo C.A."/>
            <person name="Martel A."/>
        </authorList>
    </citation>
    <scope>NUCLEOTIDE SEQUENCE [LARGE SCALE GENOMIC DNA]</scope>
    <source>
        <strain evidence="3 4">AMFP18/2</strain>
    </source>
</reference>
<dbReference type="InterPro" id="IPR017853">
    <property type="entry name" value="GH"/>
</dbReference>
<gene>
    <name evidence="3" type="ORF">BASA50_007646</name>
</gene>
<keyword evidence="1" id="KW-0732">Signal</keyword>
<dbReference type="SUPFAM" id="SSF51445">
    <property type="entry name" value="(Trans)glycosidases"/>
    <property type="match status" value="1"/>
</dbReference>
<dbReference type="PANTHER" id="PTHR42767:SF1">
    <property type="entry name" value="ENDO-BETA-1,6-GALACTANASE-LIKE DOMAIN-CONTAINING PROTEIN"/>
    <property type="match status" value="1"/>
</dbReference>
<evidence type="ECO:0000256" key="1">
    <source>
        <dbReference type="SAM" id="SignalP"/>
    </source>
</evidence>
<proteinExistence type="predicted"/>
<dbReference type="InterPro" id="IPR039514">
    <property type="entry name" value="6GAL-like"/>
</dbReference>
<evidence type="ECO:0000259" key="2">
    <source>
        <dbReference type="Pfam" id="PF14587"/>
    </source>
</evidence>
<comment type="caution">
    <text evidence="3">The sequence shown here is derived from an EMBL/GenBank/DDBJ whole genome shotgun (WGS) entry which is preliminary data.</text>
</comment>
<feature type="chain" id="PRO_5047480822" description="Endo-beta-1,6-galactanase-like domain-containing protein" evidence="1">
    <location>
        <begin position="24"/>
        <end position="508"/>
    </location>
</feature>
<keyword evidence="4" id="KW-1185">Reference proteome</keyword>
<evidence type="ECO:0000313" key="3">
    <source>
        <dbReference type="EMBL" id="KAH6593064.1"/>
    </source>
</evidence>
<feature type="signal peptide" evidence="1">
    <location>
        <begin position="1"/>
        <end position="23"/>
    </location>
</feature>
<dbReference type="Pfam" id="PF14587">
    <property type="entry name" value="Glyco_hydr_30_2"/>
    <property type="match status" value="1"/>
</dbReference>
<feature type="domain" description="Endo-beta-1,6-galactanase-like" evidence="2">
    <location>
        <begin position="43"/>
        <end position="266"/>
    </location>
</feature>
<accession>A0ABQ8F9E0</accession>
<dbReference type="Gene3D" id="3.20.20.80">
    <property type="entry name" value="Glycosidases"/>
    <property type="match status" value="1"/>
</dbReference>
<dbReference type="InterPro" id="IPR039743">
    <property type="entry name" value="6GAL/EXGAL"/>
</dbReference>
<evidence type="ECO:0000313" key="4">
    <source>
        <dbReference type="Proteomes" id="UP001648503"/>
    </source>
</evidence>
<sequence>MLLYAHVSMVLFSFVFFANSISAISPTDYTLIFASAITPRFEGWGTSLGWWAEFTGQLPQCKYQKLIDLIFSRTKYISLGMNIIRFNIGGSPPMSSKGTTPADPLLSRYNGVAAFQTAPGVWNWDADKAQRRVAIDAQKAGVNIVEAYSNSPPWWMTVSGTSRGNYNGGDNLDKANFTQFANYLATSINSLRKNDGIDITSLEPFNEPNSMWWKASTTDSQQEGCTFLPATQTAFLPVLKSAMDKYGLTSKVDVTTADEFAYNWSFFNRDSGASYSSSGKVNVHGYGYSTSLSWNLVRQTWRASIPSTVSRVWQSESAGFGQTASGTISMASNIIQDLNIARVSAWMFWQALDGNLDWSLIQPVAGCPTCSGLNPDTFDPSPSPGFYAFMQFSKHIPGGSVILASSRSADLDPCVICVVVSWHPLKSQLSIVAVNTDPLNSYTHRFDMSRLVGVSASTPIVAYRTDIARNELHKMVNRPVATAKGTFSYTLGSMSITTFLLSGVKVNL</sequence>
<dbReference type="Gene3D" id="2.60.40.1180">
    <property type="entry name" value="Golgi alpha-mannosidase II"/>
    <property type="match status" value="1"/>
</dbReference>